<protein>
    <submittedName>
        <fullName evidence="1">Uncharacterized protein</fullName>
    </submittedName>
</protein>
<name>A0A0R0DL41_9GAMM</name>
<sequence length="168" mass="18294">MQPRKTDLAHAALQAHRAPLDLRQRRALILCDGKRDLAELGALLGDDAAPLIAQLQRDGYLHAEQPDPAPSPSPETTPVPATRRRSLLAARIYLLDMLALQRHPAAARLHQLLQATRGDADTVHALRLALAQLPAMASDGYVGRVRERLREVLPEPHLAAVLDAPLPA</sequence>
<accession>A0A0R0DL41</accession>
<dbReference type="Proteomes" id="UP000061010">
    <property type="component" value="Chromosome"/>
</dbReference>
<organism evidence="1 2">
    <name type="scientific">Stenotrophomonas acidaminiphila</name>
    <dbReference type="NCBI Taxonomy" id="128780"/>
    <lineage>
        <taxon>Bacteria</taxon>
        <taxon>Pseudomonadati</taxon>
        <taxon>Pseudomonadota</taxon>
        <taxon>Gammaproteobacteria</taxon>
        <taxon>Lysobacterales</taxon>
        <taxon>Lysobacteraceae</taxon>
        <taxon>Stenotrophomonas</taxon>
    </lineage>
</organism>
<evidence type="ECO:0000313" key="1">
    <source>
        <dbReference type="EMBL" id="ALJ29614.1"/>
    </source>
</evidence>
<reference evidence="1 2" key="1">
    <citation type="journal article" date="2015" name="Genome Announc.">
        <title>Complete Genome Sequencing of Stenotrophomonas acidaminiphila ZAC14D2_NAIMI4_2, a Multidrug-Resistant Strain Isolated from Sediments of a Polluted River in Mexico, Uncovers New Antibiotic Resistance Genes and a Novel Class-II Lasso Peptide Biosynthesis Gene Cluster.</title>
        <authorList>
            <person name="Vinuesa P."/>
            <person name="Ochoa-Sanchez L.E."/>
        </authorList>
    </citation>
    <scope>NUCLEOTIDE SEQUENCE [LARGE SCALE GENOMIC DNA]</scope>
    <source>
        <strain evidence="1 2">ZAC14D2_NAIMI4_2</strain>
    </source>
</reference>
<gene>
    <name evidence="1" type="ORF">AOT14_32740</name>
</gene>
<evidence type="ECO:0000313" key="2">
    <source>
        <dbReference type="Proteomes" id="UP000061010"/>
    </source>
</evidence>
<dbReference type="EMBL" id="CP012900">
    <property type="protein sequence ID" value="ALJ29614.1"/>
    <property type="molecule type" value="Genomic_DNA"/>
</dbReference>
<dbReference type="OrthoDB" id="5998193at2"/>
<dbReference type="RefSeq" id="WP_054667867.1">
    <property type="nucleotide sequence ID" value="NZ_CP043570.1"/>
</dbReference>
<dbReference type="AlphaFoldDB" id="A0A0R0DL41"/>
<proteinExistence type="predicted"/>
<dbReference type="PATRIC" id="fig|128780.6.peg.3311"/>
<dbReference type="KEGG" id="sacz:AOT14_32740"/>
<keyword evidence="2" id="KW-1185">Reference proteome</keyword>